<dbReference type="GO" id="GO:0005524">
    <property type="term" value="F:ATP binding"/>
    <property type="evidence" value="ECO:0007669"/>
    <property type="project" value="UniProtKB-KW"/>
</dbReference>
<dbReference type="OrthoDB" id="9766717at2"/>
<proteinExistence type="inferred from homology"/>
<dbReference type="InterPro" id="IPR003964">
    <property type="entry name" value="Carb_kinase"/>
</dbReference>
<protein>
    <recommendedName>
        <fullName evidence="3 10">Carbamate kinase</fullName>
    </recommendedName>
</protein>
<feature type="domain" description="Aspartate/glutamate/uridylate kinase" evidence="12">
    <location>
        <begin position="3"/>
        <end position="291"/>
    </location>
</feature>
<dbReference type="RefSeq" id="WP_075865859.1">
    <property type="nucleotide sequence ID" value="NZ_BDJL01000055.1"/>
</dbReference>
<evidence type="ECO:0000256" key="10">
    <source>
        <dbReference type="NCBIfam" id="TIGR00746"/>
    </source>
</evidence>
<evidence type="ECO:0000259" key="12">
    <source>
        <dbReference type="Pfam" id="PF00696"/>
    </source>
</evidence>
<evidence type="ECO:0000313" key="13">
    <source>
        <dbReference type="EMBL" id="GAV25692.1"/>
    </source>
</evidence>
<comment type="catalytic activity">
    <reaction evidence="9">
        <text>hydrogencarbonate + NH4(+) + ATP = carbamoyl phosphate + ADP + H2O + H(+)</text>
        <dbReference type="Rhea" id="RHEA:10152"/>
        <dbReference type="ChEBI" id="CHEBI:15377"/>
        <dbReference type="ChEBI" id="CHEBI:15378"/>
        <dbReference type="ChEBI" id="CHEBI:17544"/>
        <dbReference type="ChEBI" id="CHEBI:28938"/>
        <dbReference type="ChEBI" id="CHEBI:30616"/>
        <dbReference type="ChEBI" id="CHEBI:58228"/>
        <dbReference type="ChEBI" id="CHEBI:456216"/>
        <dbReference type="EC" id="2.7.2.2"/>
    </reaction>
</comment>
<dbReference type="FunFam" id="3.40.1160.10:FF:000007">
    <property type="entry name" value="Carbamate kinase"/>
    <property type="match status" value="1"/>
</dbReference>
<evidence type="ECO:0000256" key="3">
    <source>
        <dbReference type="ARBA" id="ARBA00013070"/>
    </source>
</evidence>
<dbReference type="Pfam" id="PF00696">
    <property type="entry name" value="AA_kinase"/>
    <property type="match status" value="1"/>
</dbReference>
<dbReference type="PRINTS" id="PR01469">
    <property type="entry name" value="CARBMTKINASE"/>
</dbReference>
<keyword evidence="7 11" id="KW-0418">Kinase</keyword>
<evidence type="ECO:0000256" key="5">
    <source>
        <dbReference type="ARBA" id="ARBA00022679"/>
    </source>
</evidence>
<keyword evidence="4" id="KW-0056">Arginine metabolism</keyword>
<evidence type="ECO:0000256" key="2">
    <source>
        <dbReference type="ARBA" id="ARBA00011066"/>
    </source>
</evidence>
<dbReference type="InterPro" id="IPR001048">
    <property type="entry name" value="Asp/Glu/Uridylate_kinase"/>
</dbReference>
<dbReference type="InterPro" id="IPR036393">
    <property type="entry name" value="AceGlu_kinase-like_sf"/>
</dbReference>
<sequence>MATLVLAIGGNAITKPNEKGTFAEQVKNIRKVTDQLVELVAKGHRLVLVHGNGPQVGNLLIKNELAKEVVPAMPLYVCVSNTQGSLGLGLQQQLKNSLKKAGIDKDIITMITQVVVDPNDLAFTNPTKPIGPFYTEEEAKKLIAQQGYHMVEDSGRGWRRVVPSPVPLRIVEARAIKKALEQDMIVVAAGGGGIPVMEKDGELYGVDGVIDKDLAALKLALEVNADILFLLTGVPKVAINFGKPNEKQLDKMTVEEAEQYYREGHFPPGSMGPKIRAAIDFVKAGGKKAVIGLLEEALSAVEGKAGTTITR</sequence>
<dbReference type="Proteomes" id="UP000187338">
    <property type="component" value="Unassembled WGS sequence"/>
</dbReference>
<comment type="similarity">
    <text evidence="2 11">Belongs to the carbamate kinase family.</text>
</comment>
<evidence type="ECO:0000256" key="9">
    <source>
        <dbReference type="ARBA" id="ARBA00048467"/>
    </source>
</evidence>
<accession>A0A1L8D3D7</accession>
<dbReference type="GO" id="GO:0005829">
    <property type="term" value="C:cytosol"/>
    <property type="evidence" value="ECO:0007669"/>
    <property type="project" value="TreeGrafter"/>
</dbReference>
<comment type="pathway">
    <text evidence="1">Metabolic intermediate metabolism; carbamoyl phosphate degradation; CO(2) and NH(3) from carbamoyl phosphate: step 1/1.</text>
</comment>
<dbReference type="GO" id="GO:0008804">
    <property type="term" value="F:carbamate kinase activity"/>
    <property type="evidence" value="ECO:0007669"/>
    <property type="project" value="UniProtKB-UniRule"/>
</dbReference>
<keyword evidence="14" id="KW-1185">Reference proteome</keyword>
<reference evidence="14" key="1">
    <citation type="submission" date="2016-12" db="EMBL/GenBank/DDBJ databases">
        <title>Draft Genome Sequences od Carboxydothermus pertinax and islandicus, Hydrogenogenic Carboxydotrophic Bacteria.</title>
        <authorList>
            <person name="Fukuyama Y."/>
            <person name="Ohmae K."/>
            <person name="Yoneda Y."/>
            <person name="Yoshida T."/>
            <person name="Sako Y."/>
        </authorList>
    </citation>
    <scope>NUCLEOTIDE SEQUENCE [LARGE SCALE GENOMIC DNA]</scope>
    <source>
        <strain evidence="14">SET</strain>
    </source>
</reference>
<dbReference type="InterPro" id="IPR023000">
    <property type="entry name" value="Shikimate_kinase_CS"/>
</dbReference>
<evidence type="ECO:0000256" key="6">
    <source>
        <dbReference type="ARBA" id="ARBA00022741"/>
    </source>
</evidence>
<dbReference type="SUPFAM" id="SSF53633">
    <property type="entry name" value="Carbamate kinase-like"/>
    <property type="match status" value="1"/>
</dbReference>
<evidence type="ECO:0000256" key="1">
    <source>
        <dbReference type="ARBA" id="ARBA00005118"/>
    </source>
</evidence>
<dbReference type="NCBIfam" id="TIGR00746">
    <property type="entry name" value="arcC"/>
    <property type="match status" value="1"/>
</dbReference>
<evidence type="ECO:0000256" key="4">
    <source>
        <dbReference type="ARBA" id="ARBA00022503"/>
    </source>
</evidence>
<dbReference type="CDD" id="cd04235">
    <property type="entry name" value="AAK_CK"/>
    <property type="match status" value="1"/>
</dbReference>
<dbReference type="PANTHER" id="PTHR30409">
    <property type="entry name" value="CARBAMATE KINASE"/>
    <property type="match status" value="1"/>
</dbReference>
<evidence type="ECO:0000256" key="8">
    <source>
        <dbReference type="ARBA" id="ARBA00022840"/>
    </source>
</evidence>
<dbReference type="PIRSF" id="PIRSF000723">
    <property type="entry name" value="Carbamate_kin"/>
    <property type="match status" value="1"/>
</dbReference>
<dbReference type="EMBL" id="BDJL01000055">
    <property type="protein sequence ID" value="GAV25692.1"/>
    <property type="molecule type" value="Genomic_DNA"/>
</dbReference>
<keyword evidence="6" id="KW-0547">Nucleotide-binding</keyword>
<dbReference type="UniPathway" id="UPA00996">
    <property type="reaction ID" value="UER00366"/>
</dbReference>
<dbReference type="PANTHER" id="PTHR30409:SF1">
    <property type="entry name" value="CARBAMATE KINASE-RELATED"/>
    <property type="match status" value="1"/>
</dbReference>
<keyword evidence="5 11" id="KW-0808">Transferase</keyword>
<dbReference type="NCBIfam" id="NF009007">
    <property type="entry name" value="PRK12352.1"/>
    <property type="match status" value="1"/>
</dbReference>
<evidence type="ECO:0000313" key="14">
    <source>
        <dbReference type="Proteomes" id="UP000187338"/>
    </source>
</evidence>
<dbReference type="Gene3D" id="3.40.1160.10">
    <property type="entry name" value="Acetylglutamate kinase-like"/>
    <property type="match status" value="1"/>
</dbReference>
<evidence type="ECO:0000256" key="11">
    <source>
        <dbReference type="PIRNR" id="PIRNR000723"/>
    </source>
</evidence>
<dbReference type="PROSITE" id="PS01128">
    <property type="entry name" value="SHIKIMATE_KINASE"/>
    <property type="match status" value="1"/>
</dbReference>
<name>A0A1L8D3D7_9THEO</name>
<keyword evidence="8" id="KW-0067">ATP-binding</keyword>
<dbReference type="GO" id="GO:0019546">
    <property type="term" value="P:L-arginine deiminase pathway"/>
    <property type="evidence" value="ECO:0007669"/>
    <property type="project" value="TreeGrafter"/>
</dbReference>
<evidence type="ECO:0000256" key="7">
    <source>
        <dbReference type="ARBA" id="ARBA00022777"/>
    </source>
</evidence>
<dbReference type="STRING" id="661089.ciss_16250"/>
<gene>
    <name evidence="13" type="ORF">ciss_16250</name>
</gene>
<dbReference type="AlphaFoldDB" id="A0A1L8D3D7"/>
<comment type="caution">
    <text evidence="13">The sequence shown here is derived from an EMBL/GenBank/DDBJ whole genome shotgun (WGS) entry which is preliminary data.</text>
</comment>
<organism evidence="13 14">
    <name type="scientific">Carboxydothermus islandicus</name>
    <dbReference type="NCBI Taxonomy" id="661089"/>
    <lineage>
        <taxon>Bacteria</taxon>
        <taxon>Bacillati</taxon>
        <taxon>Bacillota</taxon>
        <taxon>Clostridia</taxon>
        <taxon>Thermoanaerobacterales</taxon>
        <taxon>Thermoanaerobacteraceae</taxon>
        <taxon>Carboxydothermus</taxon>
    </lineage>
</organism>